<feature type="transmembrane region" description="Helical" evidence="1">
    <location>
        <begin position="20"/>
        <end position="49"/>
    </location>
</feature>
<dbReference type="AlphaFoldDB" id="A0A4V2Q3S7"/>
<accession>A0A4V2Q3S7</accession>
<proteinExistence type="predicted"/>
<dbReference type="OrthoDB" id="7596241at2"/>
<keyword evidence="1" id="KW-1133">Transmembrane helix</keyword>
<keyword evidence="1" id="KW-0812">Transmembrane</keyword>
<dbReference type="RefSeq" id="WP_132858484.1">
    <property type="nucleotide sequence ID" value="NZ_SMGR01000001.1"/>
</dbReference>
<dbReference type="EMBL" id="SMGR01000001">
    <property type="protein sequence ID" value="TCL08350.1"/>
    <property type="molecule type" value="Genomic_DNA"/>
</dbReference>
<keyword evidence="3" id="KW-1185">Reference proteome</keyword>
<evidence type="ECO:0000313" key="3">
    <source>
        <dbReference type="Proteomes" id="UP000295673"/>
    </source>
</evidence>
<name>A0A4V2Q3S7_9RHOB</name>
<keyword evidence="1" id="KW-0472">Membrane</keyword>
<evidence type="ECO:0000313" key="2">
    <source>
        <dbReference type="EMBL" id="TCL08350.1"/>
    </source>
</evidence>
<evidence type="ECO:0000256" key="1">
    <source>
        <dbReference type="SAM" id="Phobius"/>
    </source>
</evidence>
<reference evidence="2 3" key="1">
    <citation type="submission" date="2019-03" db="EMBL/GenBank/DDBJ databases">
        <title>Genomic Encyclopedia of Archaeal and Bacterial Type Strains, Phase II (KMG-II): from individual species to whole genera.</title>
        <authorList>
            <person name="Goeker M."/>
        </authorList>
    </citation>
    <scope>NUCLEOTIDE SEQUENCE [LARGE SCALE GENOMIC DNA]</scope>
    <source>
        <strain evidence="2 3">DSM 26433</strain>
    </source>
</reference>
<protein>
    <submittedName>
        <fullName evidence="2">Nitrate reductase NapE</fullName>
    </submittedName>
</protein>
<organism evidence="2 3">
    <name type="scientific">Shimia isoporae</name>
    <dbReference type="NCBI Taxonomy" id="647720"/>
    <lineage>
        <taxon>Bacteria</taxon>
        <taxon>Pseudomonadati</taxon>
        <taxon>Pseudomonadota</taxon>
        <taxon>Alphaproteobacteria</taxon>
        <taxon>Rhodobacterales</taxon>
        <taxon>Roseobacteraceae</taxon>
    </lineage>
</organism>
<sequence length="57" mass="6333">MNVSSDETPAPSRRREWTTFLILTLVILPALAIAFVGTWGLVVWISHIINGPPTVKF</sequence>
<dbReference type="Pfam" id="PF06796">
    <property type="entry name" value="NapE"/>
    <property type="match status" value="1"/>
</dbReference>
<comment type="caution">
    <text evidence="2">The sequence shown here is derived from an EMBL/GenBank/DDBJ whole genome shotgun (WGS) entry which is preliminary data.</text>
</comment>
<gene>
    <name evidence="2" type="ORF">BXY66_0387</name>
</gene>
<dbReference type="Proteomes" id="UP000295673">
    <property type="component" value="Unassembled WGS sequence"/>
</dbReference>
<dbReference type="InterPro" id="IPR010649">
    <property type="entry name" value="NapE_TorE"/>
</dbReference>